<accession>A0AAX6HZ00</accession>
<protein>
    <submittedName>
        <fullName evidence="2">Formin-like protein 18 isoform X1</fullName>
    </submittedName>
</protein>
<evidence type="ECO:0000313" key="2">
    <source>
        <dbReference type="EMBL" id="KAJ6845714.1"/>
    </source>
</evidence>
<dbReference type="AlphaFoldDB" id="A0AAX6HZ00"/>
<feature type="compositionally biased region" description="Basic and acidic residues" evidence="1">
    <location>
        <begin position="91"/>
        <end position="103"/>
    </location>
</feature>
<name>A0AAX6HZ00_IRIPA</name>
<evidence type="ECO:0000256" key="1">
    <source>
        <dbReference type="SAM" id="MobiDB-lite"/>
    </source>
</evidence>
<comment type="caution">
    <text evidence="2">The sequence shown here is derived from an EMBL/GenBank/DDBJ whole genome shotgun (WGS) entry which is preliminary data.</text>
</comment>
<reference evidence="2" key="2">
    <citation type="submission" date="2023-04" db="EMBL/GenBank/DDBJ databases">
        <authorList>
            <person name="Bruccoleri R.E."/>
            <person name="Oakeley E.J."/>
            <person name="Faust A.-M."/>
            <person name="Dessus-Babus S."/>
            <person name="Altorfer M."/>
            <person name="Burckhardt D."/>
            <person name="Oertli M."/>
            <person name="Naumann U."/>
            <person name="Petersen F."/>
            <person name="Wong J."/>
        </authorList>
    </citation>
    <scope>NUCLEOTIDE SEQUENCE</scope>
    <source>
        <strain evidence="2">GSM-AAB239-AS_SAM_17_03QT</strain>
        <tissue evidence="2">Leaf</tissue>
    </source>
</reference>
<evidence type="ECO:0000313" key="3">
    <source>
        <dbReference type="Proteomes" id="UP001140949"/>
    </source>
</evidence>
<sequence>MGGTWRRSCGKRPRCCGHDDGRHGSRTVRVLDNGEHWSGGTQSSGRPGRSSAGASTTSSLESSAGGSILATGDETFAGSATGRSGRTRTAPTKEDQSDEATDR</sequence>
<dbReference type="Proteomes" id="UP001140949">
    <property type="component" value="Unassembled WGS sequence"/>
</dbReference>
<reference evidence="2" key="1">
    <citation type="journal article" date="2023" name="GigaByte">
        <title>Genome assembly of the bearded iris, Iris pallida Lam.</title>
        <authorList>
            <person name="Bruccoleri R.E."/>
            <person name="Oakeley E.J."/>
            <person name="Faust A.M.E."/>
            <person name="Altorfer M."/>
            <person name="Dessus-Babus S."/>
            <person name="Burckhardt D."/>
            <person name="Oertli M."/>
            <person name="Naumann U."/>
            <person name="Petersen F."/>
            <person name="Wong J."/>
        </authorList>
    </citation>
    <scope>NUCLEOTIDE SEQUENCE</scope>
    <source>
        <strain evidence="2">GSM-AAB239-AS_SAM_17_03QT</strain>
    </source>
</reference>
<dbReference type="EMBL" id="JANAVB010005887">
    <property type="protein sequence ID" value="KAJ6845714.1"/>
    <property type="molecule type" value="Genomic_DNA"/>
</dbReference>
<feature type="compositionally biased region" description="Low complexity" evidence="1">
    <location>
        <begin position="43"/>
        <end position="67"/>
    </location>
</feature>
<feature type="region of interest" description="Disordered" evidence="1">
    <location>
        <begin position="1"/>
        <end position="103"/>
    </location>
</feature>
<keyword evidence="3" id="KW-1185">Reference proteome</keyword>
<gene>
    <name evidence="2" type="ORF">M6B38_286475</name>
</gene>
<proteinExistence type="predicted"/>
<feature type="compositionally biased region" description="Polar residues" evidence="1">
    <location>
        <begin position="81"/>
        <end position="90"/>
    </location>
</feature>
<organism evidence="2 3">
    <name type="scientific">Iris pallida</name>
    <name type="common">Sweet iris</name>
    <dbReference type="NCBI Taxonomy" id="29817"/>
    <lineage>
        <taxon>Eukaryota</taxon>
        <taxon>Viridiplantae</taxon>
        <taxon>Streptophyta</taxon>
        <taxon>Embryophyta</taxon>
        <taxon>Tracheophyta</taxon>
        <taxon>Spermatophyta</taxon>
        <taxon>Magnoliopsida</taxon>
        <taxon>Liliopsida</taxon>
        <taxon>Asparagales</taxon>
        <taxon>Iridaceae</taxon>
        <taxon>Iridoideae</taxon>
        <taxon>Irideae</taxon>
        <taxon>Iris</taxon>
    </lineage>
</organism>